<dbReference type="InterPro" id="IPR011990">
    <property type="entry name" value="TPR-like_helical_dom_sf"/>
</dbReference>
<dbReference type="PANTHER" id="PTHR47691:SF3">
    <property type="entry name" value="HTH-TYPE TRANSCRIPTIONAL REGULATOR RV0890C-RELATED"/>
    <property type="match status" value="1"/>
</dbReference>
<dbReference type="RefSeq" id="WP_310369209.1">
    <property type="nucleotide sequence ID" value="NZ_JAVDYB010000001.1"/>
</dbReference>
<comment type="caution">
    <text evidence="1">The sequence shown here is derived from an EMBL/GenBank/DDBJ whole genome shotgun (WGS) entry which is preliminary data.</text>
</comment>
<organism evidence="1 2">
    <name type="scientific">Catenuloplanes atrovinosus</name>
    <dbReference type="NCBI Taxonomy" id="137266"/>
    <lineage>
        <taxon>Bacteria</taxon>
        <taxon>Bacillati</taxon>
        <taxon>Actinomycetota</taxon>
        <taxon>Actinomycetes</taxon>
        <taxon>Micromonosporales</taxon>
        <taxon>Micromonosporaceae</taxon>
        <taxon>Catenuloplanes</taxon>
    </lineage>
</organism>
<dbReference type="GO" id="GO:0043531">
    <property type="term" value="F:ADP binding"/>
    <property type="evidence" value="ECO:0007669"/>
    <property type="project" value="InterPro"/>
</dbReference>
<reference evidence="1" key="1">
    <citation type="submission" date="2023-07" db="EMBL/GenBank/DDBJ databases">
        <title>Sequencing the genomes of 1000 actinobacteria strains.</title>
        <authorList>
            <person name="Klenk H.-P."/>
        </authorList>
    </citation>
    <scope>NUCLEOTIDE SEQUENCE</scope>
    <source>
        <strain evidence="1">DSM 44707</strain>
    </source>
</reference>
<dbReference type="EMBL" id="JAVDYB010000001">
    <property type="protein sequence ID" value="MDR7277005.1"/>
    <property type="molecule type" value="Genomic_DNA"/>
</dbReference>
<evidence type="ECO:0000313" key="1">
    <source>
        <dbReference type="EMBL" id="MDR7277005.1"/>
    </source>
</evidence>
<dbReference type="SUPFAM" id="SSF52540">
    <property type="entry name" value="P-loop containing nucleoside triphosphate hydrolases"/>
    <property type="match status" value="1"/>
</dbReference>
<dbReference type="Gene3D" id="1.25.40.10">
    <property type="entry name" value="Tetratricopeptide repeat domain"/>
    <property type="match status" value="1"/>
</dbReference>
<keyword evidence="2" id="KW-1185">Reference proteome</keyword>
<gene>
    <name evidence="1" type="ORF">J2S41_003783</name>
</gene>
<dbReference type="SUPFAM" id="SSF48452">
    <property type="entry name" value="TPR-like"/>
    <property type="match status" value="1"/>
</dbReference>
<proteinExistence type="predicted"/>
<dbReference type="Gene3D" id="3.40.50.300">
    <property type="entry name" value="P-loop containing nucleotide triphosphate hydrolases"/>
    <property type="match status" value="1"/>
</dbReference>
<evidence type="ECO:0000313" key="2">
    <source>
        <dbReference type="Proteomes" id="UP001183643"/>
    </source>
</evidence>
<sequence length="700" mass="74886">MAAEHVNDFGGSADLAVLARQVFGGVHFHQRAAAPPPVPRMLPAGPGVFSGRRDAVRSLDRHRGTGARPGRPITVVVTGEGGVGKTALALHWGHQVSADFPDGQLYATLGGRTDVPTSTTEVLGQFLIALGVDAARVPQTLDQRTALYRTLTADRRVLVLLDDALSASQVRPLIPASTGAVVLVTSWHSLDGLGGDRNALLELGRMPEDEALALLGALIDQARVAAERPDAVALTSLCEYLPLAVSAAGARLASRPRWPIARLVHAARQPLDSLTVEGVPVVRAIYDVLYQQLTAPVARLYRLLGHHPGPDVSAESAAALAALPPGEAEDLLQTLAEVHLIEEHGTGYRMHSLILAHAREVATRDEPPGALADAVRRVVEHRLDDTVRADATVSNRFRAGPRYAGLTASPDAAERAAAMEHLSAQAANLAVTVTVAYDHGWHDLVWQLCEALWNLYFRGRDYQAWIRTHELGVRAATESGDPVAQLRMHHQLGCAYLESGRAEPAIAALTRSLGIARSQGHGRGTASALEWLGLAELHRESYAAALAHFDEAVPLTDRDGSPRGRLLIRMHRARALAGLSRFDEAIAGLEPLPARLAALPDRYSQGRCLTILGQTLLAAGRTTEAEPPLRQARDLLDADGATLQTALVDLRLATLAHTQRRPTEAAAALHAALPILRMLNHPELPTAERLLTALDPPTDA</sequence>
<dbReference type="PANTHER" id="PTHR47691">
    <property type="entry name" value="REGULATOR-RELATED"/>
    <property type="match status" value="1"/>
</dbReference>
<protein>
    <submittedName>
        <fullName evidence="1">Tetratricopeptide (TPR) repeat protein</fullName>
    </submittedName>
</protein>
<dbReference type="Proteomes" id="UP001183643">
    <property type="component" value="Unassembled WGS sequence"/>
</dbReference>
<dbReference type="InterPro" id="IPR027417">
    <property type="entry name" value="P-loop_NTPase"/>
</dbReference>
<accession>A0AAE4CCZ1</accession>
<dbReference type="PRINTS" id="PR00364">
    <property type="entry name" value="DISEASERSIST"/>
</dbReference>
<name>A0AAE4CCZ1_9ACTN</name>
<dbReference type="AlphaFoldDB" id="A0AAE4CCZ1"/>